<gene>
    <name evidence="8" type="ORF">SCODWIG_03859</name>
</gene>
<name>A0A376BBU3_9ASCO</name>
<evidence type="ECO:0000256" key="4">
    <source>
        <dbReference type="ARBA" id="ARBA00022964"/>
    </source>
</evidence>
<dbReference type="PANTHER" id="PTHR30468">
    <property type="entry name" value="ALPHA-KETOGLUTARATE-DEPENDENT SULFONATE DIOXYGENASE"/>
    <property type="match status" value="1"/>
</dbReference>
<keyword evidence="4 8" id="KW-0223">Dioxygenase</keyword>
<reference evidence="9" key="1">
    <citation type="submission" date="2018-06" db="EMBL/GenBank/DDBJ databases">
        <authorList>
            <person name="Guldener U."/>
        </authorList>
    </citation>
    <scope>NUCLEOTIDE SEQUENCE [LARGE SCALE GENOMIC DNA]</scope>
    <source>
        <strain evidence="9">UTAD17</strain>
    </source>
</reference>
<sequence length="182" mass="20697">MLKRSIYTFFLNIDSPGSGGDTLFADTVEAYKRLSPKFREFLETLSVAHTGKDQAQFSGIKGGIIRREPVENVHPLVREHPVLKEKILFVNQGFSRRIVGLKRGESDVLLDFLTGLVENTHDLQIRAHHTPGSVVIWDNRRTQHAITLDFDKPVLRHLARVTATGERPVVDLKYLNDINYKP</sequence>
<keyword evidence="6" id="KW-0408">Iron</keyword>
<dbReference type="InterPro" id="IPR042098">
    <property type="entry name" value="TauD-like_sf"/>
</dbReference>
<dbReference type="AlphaFoldDB" id="A0A376BBU3"/>
<evidence type="ECO:0000256" key="5">
    <source>
        <dbReference type="ARBA" id="ARBA00023002"/>
    </source>
</evidence>
<dbReference type="VEuPathDB" id="FungiDB:SCODWIG_03859"/>
<comment type="similarity">
    <text evidence="2">Belongs to the TfdA dioxygenase family.</text>
</comment>
<dbReference type="InterPro" id="IPR003819">
    <property type="entry name" value="TauD/TfdA-like"/>
</dbReference>
<proteinExistence type="inferred from homology"/>
<evidence type="ECO:0000256" key="6">
    <source>
        <dbReference type="ARBA" id="ARBA00023004"/>
    </source>
</evidence>
<evidence type="ECO:0000256" key="1">
    <source>
        <dbReference type="ARBA" id="ARBA00001954"/>
    </source>
</evidence>
<evidence type="ECO:0000256" key="3">
    <source>
        <dbReference type="ARBA" id="ARBA00022723"/>
    </source>
</evidence>
<dbReference type="SUPFAM" id="SSF51197">
    <property type="entry name" value="Clavaminate synthase-like"/>
    <property type="match status" value="1"/>
</dbReference>
<dbReference type="Pfam" id="PF02668">
    <property type="entry name" value="TauD"/>
    <property type="match status" value="1"/>
</dbReference>
<dbReference type="EMBL" id="UFAJ01001135">
    <property type="protein sequence ID" value="SSD62097.1"/>
    <property type="molecule type" value="Genomic_DNA"/>
</dbReference>
<protein>
    <submittedName>
        <fullName evidence="8">Related to Alpha-ketoglutarate-dependent sulfonate dioxygenase</fullName>
    </submittedName>
</protein>
<evidence type="ECO:0000313" key="9">
    <source>
        <dbReference type="Proteomes" id="UP000262825"/>
    </source>
</evidence>
<keyword evidence="3" id="KW-0479">Metal-binding</keyword>
<dbReference type="GO" id="GO:0000907">
    <property type="term" value="F:sulfonate dioxygenase activity"/>
    <property type="evidence" value="ECO:0007669"/>
    <property type="project" value="TreeGrafter"/>
</dbReference>
<comment type="cofactor">
    <cofactor evidence="1">
        <name>Fe(2+)</name>
        <dbReference type="ChEBI" id="CHEBI:29033"/>
    </cofactor>
</comment>
<evidence type="ECO:0000256" key="2">
    <source>
        <dbReference type="ARBA" id="ARBA00005896"/>
    </source>
</evidence>
<keyword evidence="5" id="KW-0560">Oxidoreductase</keyword>
<accession>A0A376BBU3</accession>
<feature type="domain" description="TauD/TfdA-like" evidence="7">
    <location>
        <begin position="7"/>
        <end position="162"/>
    </location>
</feature>
<dbReference type="PANTHER" id="PTHR30468:SF1">
    <property type="entry name" value="ALPHA-KETOGLUTARATE-DEPENDENT SULFONATE DIOXYGENASE"/>
    <property type="match status" value="1"/>
</dbReference>
<dbReference type="Proteomes" id="UP000262825">
    <property type="component" value="Unassembled WGS sequence"/>
</dbReference>
<dbReference type="GO" id="GO:0044273">
    <property type="term" value="P:sulfur compound catabolic process"/>
    <property type="evidence" value="ECO:0007669"/>
    <property type="project" value="TreeGrafter"/>
</dbReference>
<organism evidence="8 9">
    <name type="scientific">Saccharomycodes ludwigii</name>
    <dbReference type="NCBI Taxonomy" id="36035"/>
    <lineage>
        <taxon>Eukaryota</taxon>
        <taxon>Fungi</taxon>
        <taxon>Dikarya</taxon>
        <taxon>Ascomycota</taxon>
        <taxon>Saccharomycotina</taxon>
        <taxon>Saccharomycetes</taxon>
        <taxon>Saccharomycodales</taxon>
        <taxon>Saccharomycodaceae</taxon>
        <taxon>Saccharomycodes</taxon>
    </lineage>
</organism>
<evidence type="ECO:0000313" key="8">
    <source>
        <dbReference type="EMBL" id="SSD62097.1"/>
    </source>
</evidence>
<dbReference type="GO" id="GO:0005737">
    <property type="term" value="C:cytoplasm"/>
    <property type="evidence" value="ECO:0007669"/>
    <property type="project" value="TreeGrafter"/>
</dbReference>
<dbReference type="GO" id="GO:0046872">
    <property type="term" value="F:metal ion binding"/>
    <property type="evidence" value="ECO:0007669"/>
    <property type="project" value="UniProtKB-KW"/>
</dbReference>
<dbReference type="Gene3D" id="3.60.130.10">
    <property type="entry name" value="Clavaminate synthase-like"/>
    <property type="match status" value="1"/>
</dbReference>
<keyword evidence="9" id="KW-1185">Reference proteome</keyword>
<evidence type="ECO:0000259" key="7">
    <source>
        <dbReference type="Pfam" id="PF02668"/>
    </source>
</evidence>
<dbReference type="InterPro" id="IPR051323">
    <property type="entry name" value="AtsK-like"/>
</dbReference>